<dbReference type="Gene3D" id="3.30.2140.20">
    <property type="match status" value="1"/>
</dbReference>
<comment type="similarity">
    <text evidence="1">Belongs to the arylamine N-acetyltransferase family.</text>
</comment>
<name>A0A9X6NIG5_HYPEX</name>
<dbReference type="InterPro" id="IPR038765">
    <property type="entry name" value="Papain-like_cys_pep_sf"/>
</dbReference>
<organism evidence="3 4">
    <name type="scientific">Hypsibius exemplaris</name>
    <name type="common">Freshwater tardigrade</name>
    <dbReference type="NCBI Taxonomy" id="2072580"/>
    <lineage>
        <taxon>Eukaryota</taxon>
        <taxon>Metazoa</taxon>
        <taxon>Ecdysozoa</taxon>
        <taxon>Tardigrada</taxon>
        <taxon>Eutardigrada</taxon>
        <taxon>Parachela</taxon>
        <taxon>Hypsibioidea</taxon>
        <taxon>Hypsibiidae</taxon>
        <taxon>Hypsibius</taxon>
    </lineage>
</organism>
<evidence type="ECO:0000256" key="2">
    <source>
        <dbReference type="ARBA" id="ARBA00012701"/>
    </source>
</evidence>
<dbReference type="Proteomes" id="UP000192578">
    <property type="component" value="Unassembled WGS sequence"/>
</dbReference>
<comment type="caution">
    <text evidence="3">The sequence shown here is derived from an EMBL/GenBank/DDBJ whole genome shotgun (WGS) entry which is preliminary data.</text>
</comment>
<evidence type="ECO:0000256" key="1">
    <source>
        <dbReference type="ARBA" id="ARBA00006547"/>
    </source>
</evidence>
<dbReference type="EMBL" id="MTYJ01000348">
    <property type="protein sequence ID" value="OWA53819.1"/>
    <property type="molecule type" value="Genomic_DNA"/>
</dbReference>
<dbReference type="InterPro" id="IPR001447">
    <property type="entry name" value="Arylamine_N-AcTrfase"/>
</dbReference>
<sequence>MSAYNYLTKAEALDFLSRQLHLQLLDEELDTPCLPTLRKICYAYSSEVPFSTVRFLLTPVEERVLPSLKEIKAIGMAKSGNTCYELNIFLRWILAAVGYDVYSILEIRHLIIPC</sequence>
<protein>
    <recommendedName>
        <fullName evidence="2">arylamine N-acetyltransferase</fullName>
        <ecNumber evidence="2">2.3.1.5</ecNumber>
    </recommendedName>
</protein>
<keyword evidence="4" id="KW-1185">Reference proteome</keyword>
<dbReference type="Pfam" id="PF00797">
    <property type="entry name" value="Acetyltransf_2"/>
    <property type="match status" value="1"/>
</dbReference>
<dbReference type="InterPro" id="IPR053710">
    <property type="entry name" value="Arylamine_NAT_domain_sf"/>
</dbReference>
<evidence type="ECO:0000313" key="4">
    <source>
        <dbReference type="Proteomes" id="UP000192578"/>
    </source>
</evidence>
<accession>A0A9X6NIG5</accession>
<dbReference type="AlphaFoldDB" id="A0A9X6NIG5"/>
<proteinExistence type="inferred from homology"/>
<reference evidence="4" key="1">
    <citation type="submission" date="2017-01" db="EMBL/GenBank/DDBJ databases">
        <title>Comparative genomics of anhydrobiosis in the tardigrade Hypsibius dujardini.</title>
        <authorList>
            <person name="Yoshida Y."/>
            <person name="Koutsovoulos G."/>
            <person name="Laetsch D."/>
            <person name="Stevens L."/>
            <person name="Kumar S."/>
            <person name="Horikawa D."/>
            <person name="Ishino K."/>
            <person name="Komine S."/>
            <person name="Tomita M."/>
            <person name="Blaxter M."/>
            <person name="Arakawa K."/>
        </authorList>
    </citation>
    <scope>NUCLEOTIDE SEQUENCE [LARGE SCALE GENOMIC DNA]</scope>
    <source>
        <strain evidence="4">Z151</strain>
    </source>
</reference>
<dbReference type="SUPFAM" id="SSF54001">
    <property type="entry name" value="Cysteine proteinases"/>
    <property type="match status" value="1"/>
</dbReference>
<evidence type="ECO:0000313" key="3">
    <source>
        <dbReference type="EMBL" id="OWA53819.1"/>
    </source>
</evidence>
<dbReference type="OrthoDB" id="10260017at2759"/>
<gene>
    <name evidence="3" type="ORF">BV898_18241</name>
</gene>
<dbReference type="EC" id="2.3.1.5" evidence="2"/>
<dbReference type="GO" id="GO:0004060">
    <property type="term" value="F:arylamine N-acetyltransferase activity"/>
    <property type="evidence" value="ECO:0007669"/>
    <property type="project" value="UniProtKB-EC"/>
</dbReference>